<proteinExistence type="predicted"/>
<evidence type="ECO:0000313" key="1">
    <source>
        <dbReference type="EMBL" id="AIQ11289.1"/>
    </source>
</evidence>
<sequence>MLAEIIRLLRNDVLQLQRVQDRSQLIHQFPDPRKIQHLLDYTRPVAFLRRSLRKYGLRGKHRPDLRWRLAFPCSLLHDLLRTLIPLIYRCPIPVFLIVDVLVLL</sequence>
<dbReference type="Proteomes" id="UP000029409">
    <property type="component" value="Chromosome"/>
</dbReference>
<organism evidence="1 2">
    <name type="scientific">Paenibacillus durus</name>
    <name type="common">Paenibacillus azotofixans</name>
    <dbReference type="NCBI Taxonomy" id="44251"/>
    <lineage>
        <taxon>Bacteria</taxon>
        <taxon>Bacillati</taxon>
        <taxon>Bacillota</taxon>
        <taxon>Bacilli</taxon>
        <taxon>Bacillales</taxon>
        <taxon>Paenibacillaceae</taxon>
        <taxon>Paenibacillus</taxon>
    </lineage>
</organism>
<gene>
    <name evidence="1" type="ORF">PDUR_04240</name>
</gene>
<protein>
    <submittedName>
        <fullName evidence="1">Uncharacterized protein</fullName>
    </submittedName>
</protein>
<dbReference type="KEGG" id="pdu:PDUR_04240"/>
<reference evidence="1 2" key="1">
    <citation type="submission" date="2014-08" db="EMBL/GenBank/DDBJ databases">
        <title>Comparative genomics of the Paenibacillus odorifer group.</title>
        <authorList>
            <person name="den Bakker H.C."/>
            <person name="Tsai Y.-C."/>
            <person name="Martin N."/>
            <person name="Korlach J."/>
            <person name="Wiedmann M."/>
        </authorList>
    </citation>
    <scope>NUCLEOTIDE SEQUENCE [LARGE SCALE GENOMIC DNA]</scope>
    <source>
        <strain evidence="1 2">DSM 1735</strain>
    </source>
</reference>
<evidence type="ECO:0000313" key="2">
    <source>
        <dbReference type="Proteomes" id="UP000029409"/>
    </source>
</evidence>
<dbReference type="EMBL" id="CP009288">
    <property type="protein sequence ID" value="AIQ11289.1"/>
    <property type="molecule type" value="Genomic_DNA"/>
</dbReference>
<keyword evidence="2" id="KW-1185">Reference proteome</keyword>
<dbReference type="AlphaFoldDB" id="A0A089IQG2"/>
<name>A0A089IQG2_PAEDU</name>
<accession>A0A089IQG2</accession>